<gene>
    <name evidence="1" type="ORF">RHMOL_Rhmol05G0147000</name>
</gene>
<proteinExistence type="predicted"/>
<evidence type="ECO:0000313" key="2">
    <source>
        <dbReference type="Proteomes" id="UP001062846"/>
    </source>
</evidence>
<protein>
    <submittedName>
        <fullName evidence="1">Uncharacterized protein</fullName>
    </submittedName>
</protein>
<keyword evidence="2" id="KW-1185">Reference proteome</keyword>
<sequence>MNTKNSCESNNRRTHDSDSEGDWPFKDGGEDRHQNNTRKNMRNWIKVLETQDFCVDRDRRDRRHISTKDSSKHHNKVLSLDNSKEKRDHDNDCREEDKNRHHRQMRKRSRHSSEGLGSIDEYANSVRKSKDENNRKESDFEKVEPPKVKKRHRSRRGDCSSMEPRETNASAEGLKSDGDSLRHQRYSNEDLDKQSRWESDKTDLEKHRESERKTSSGDFDQYAGNSNSQDPDSDECYRFRRSRGSGWSIGRKSSDVLEEVDSADECKEYKEKQKKTSAKASNS</sequence>
<reference evidence="1" key="1">
    <citation type="submission" date="2022-02" db="EMBL/GenBank/DDBJ databases">
        <title>Plant Genome Project.</title>
        <authorList>
            <person name="Zhang R.-G."/>
        </authorList>
    </citation>
    <scope>NUCLEOTIDE SEQUENCE</scope>
    <source>
        <strain evidence="1">AT1</strain>
    </source>
</reference>
<comment type="caution">
    <text evidence="1">The sequence shown here is derived from an EMBL/GenBank/DDBJ whole genome shotgun (WGS) entry which is preliminary data.</text>
</comment>
<name>A0ACC0NPC0_RHOML</name>
<evidence type="ECO:0000313" key="1">
    <source>
        <dbReference type="EMBL" id="KAI8555086.1"/>
    </source>
</evidence>
<dbReference type="EMBL" id="CM046392">
    <property type="protein sequence ID" value="KAI8555086.1"/>
    <property type="molecule type" value="Genomic_DNA"/>
</dbReference>
<organism evidence="1 2">
    <name type="scientific">Rhododendron molle</name>
    <name type="common">Chinese azalea</name>
    <name type="synonym">Azalea mollis</name>
    <dbReference type="NCBI Taxonomy" id="49168"/>
    <lineage>
        <taxon>Eukaryota</taxon>
        <taxon>Viridiplantae</taxon>
        <taxon>Streptophyta</taxon>
        <taxon>Embryophyta</taxon>
        <taxon>Tracheophyta</taxon>
        <taxon>Spermatophyta</taxon>
        <taxon>Magnoliopsida</taxon>
        <taxon>eudicotyledons</taxon>
        <taxon>Gunneridae</taxon>
        <taxon>Pentapetalae</taxon>
        <taxon>asterids</taxon>
        <taxon>Ericales</taxon>
        <taxon>Ericaceae</taxon>
        <taxon>Ericoideae</taxon>
        <taxon>Rhodoreae</taxon>
        <taxon>Rhododendron</taxon>
    </lineage>
</organism>
<accession>A0ACC0NPC0</accession>
<dbReference type="Proteomes" id="UP001062846">
    <property type="component" value="Chromosome 5"/>
</dbReference>